<sequence>MQKTIPLLITLLVILFTSCETPVDMDIPQEGTTTVAFTSQSYNDALQVYIARTRHIYDTTRYSGCDSTAEAFVIHNGTQVPLRYNGKRFVAEGLSTHPGDTISLRVTGTNCKHAYAQTVIPQSTIAHSIEITPSALLIEDVYFSRVQLGFNDPAEETNYYEFSLTVTQIVDDSSTSYGYHYFRSFDPIMVSEDIMQYEPVTMLFSDAMFNGSQASIPMYYFLYFFTESLQKVIVVSELRNVTREHYNYYKSLYKFMYNESGIWSGMTLPFSVNGNIENGAGLFSLFTSTRDTVVYDFR</sequence>
<dbReference type="Pfam" id="PF14054">
    <property type="entry name" value="DUF4249"/>
    <property type="match status" value="1"/>
</dbReference>
<protein>
    <recommendedName>
        <fullName evidence="2">DUF4249 domain-containing protein</fullName>
    </recommendedName>
</protein>
<dbReference type="EMBL" id="VSSQ01000553">
    <property type="protein sequence ID" value="MPL97383.1"/>
    <property type="molecule type" value="Genomic_DNA"/>
</dbReference>
<evidence type="ECO:0000313" key="1">
    <source>
        <dbReference type="EMBL" id="MPL97383.1"/>
    </source>
</evidence>
<gene>
    <name evidence="1" type="ORF">SDC9_43574</name>
</gene>
<proteinExistence type="predicted"/>
<evidence type="ECO:0008006" key="2">
    <source>
        <dbReference type="Google" id="ProtNLM"/>
    </source>
</evidence>
<comment type="caution">
    <text evidence="1">The sequence shown here is derived from an EMBL/GenBank/DDBJ whole genome shotgun (WGS) entry which is preliminary data.</text>
</comment>
<accession>A0A644W4L9</accession>
<organism evidence="1">
    <name type="scientific">bioreactor metagenome</name>
    <dbReference type="NCBI Taxonomy" id="1076179"/>
    <lineage>
        <taxon>unclassified sequences</taxon>
        <taxon>metagenomes</taxon>
        <taxon>ecological metagenomes</taxon>
    </lineage>
</organism>
<reference evidence="1" key="1">
    <citation type="submission" date="2019-08" db="EMBL/GenBank/DDBJ databases">
        <authorList>
            <person name="Kucharzyk K."/>
            <person name="Murdoch R.W."/>
            <person name="Higgins S."/>
            <person name="Loffler F."/>
        </authorList>
    </citation>
    <scope>NUCLEOTIDE SEQUENCE</scope>
</reference>
<dbReference type="InterPro" id="IPR025345">
    <property type="entry name" value="DUF4249"/>
</dbReference>
<name>A0A644W4L9_9ZZZZ</name>
<dbReference type="PROSITE" id="PS51257">
    <property type="entry name" value="PROKAR_LIPOPROTEIN"/>
    <property type="match status" value="1"/>
</dbReference>
<dbReference type="AlphaFoldDB" id="A0A644W4L9"/>